<dbReference type="Pfam" id="PF02518">
    <property type="entry name" value="HATPase_c"/>
    <property type="match status" value="1"/>
</dbReference>
<dbReference type="InterPro" id="IPR050482">
    <property type="entry name" value="Sensor_HK_TwoCompSys"/>
</dbReference>
<evidence type="ECO:0000259" key="5">
    <source>
        <dbReference type="PROSITE" id="PS50113"/>
    </source>
</evidence>
<dbReference type="InterPro" id="IPR011006">
    <property type="entry name" value="CheY-like_superfamily"/>
</dbReference>
<evidence type="ECO:0000313" key="6">
    <source>
        <dbReference type="EMBL" id="MCG2588352.1"/>
    </source>
</evidence>
<evidence type="ECO:0000256" key="3">
    <source>
        <dbReference type="ARBA" id="ARBA00023012"/>
    </source>
</evidence>
<dbReference type="RefSeq" id="WP_237853194.1">
    <property type="nucleotide sequence ID" value="NZ_JAKLWS010000006.1"/>
</dbReference>
<evidence type="ECO:0000313" key="7">
    <source>
        <dbReference type="Proteomes" id="UP001165366"/>
    </source>
</evidence>
<evidence type="ECO:0000256" key="2">
    <source>
        <dbReference type="ARBA" id="ARBA00022777"/>
    </source>
</evidence>
<dbReference type="InterPro" id="IPR036890">
    <property type="entry name" value="HATPase_C_sf"/>
</dbReference>
<dbReference type="SMART" id="SM00091">
    <property type="entry name" value="PAS"/>
    <property type="match status" value="1"/>
</dbReference>
<dbReference type="PROSITE" id="PS50112">
    <property type="entry name" value="PAS"/>
    <property type="match status" value="1"/>
</dbReference>
<dbReference type="Gene3D" id="1.20.5.1930">
    <property type="match status" value="1"/>
</dbReference>
<proteinExistence type="predicted"/>
<reference evidence="6" key="2">
    <citation type="submission" date="2024-05" db="EMBL/GenBank/DDBJ databases">
        <title>Rhodohalobacter halophilus gen. nov., sp. nov., a moderately halophilic member of the family Balneolaceae.</title>
        <authorList>
            <person name="Xia J."/>
        </authorList>
    </citation>
    <scope>NUCLEOTIDE SEQUENCE</scope>
    <source>
        <strain evidence="6">WB101</strain>
    </source>
</reference>
<keyword evidence="1" id="KW-0808">Transferase</keyword>
<dbReference type="SMART" id="SM00387">
    <property type="entry name" value="HATPase_c"/>
    <property type="match status" value="1"/>
</dbReference>
<feature type="domain" description="PAS" evidence="4">
    <location>
        <begin position="136"/>
        <end position="189"/>
    </location>
</feature>
<keyword evidence="7" id="KW-1185">Reference proteome</keyword>
<accession>A0ABS9KBZ0</accession>
<feature type="domain" description="PAC" evidence="5">
    <location>
        <begin position="213"/>
        <end position="263"/>
    </location>
</feature>
<keyword evidence="3" id="KW-0902">Two-component regulatory system</keyword>
<dbReference type="Gene3D" id="3.30.450.20">
    <property type="entry name" value="PAS domain"/>
    <property type="match status" value="1"/>
</dbReference>
<dbReference type="InterPro" id="IPR035965">
    <property type="entry name" value="PAS-like_dom_sf"/>
</dbReference>
<dbReference type="Pfam" id="PF00989">
    <property type="entry name" value="PAS"/>
    <property type="match status" value="1"/>
</dbReference>
<dbReference type="InterPro" id="IPR000014">
    <property type="entry name" value="PAS"/>
</dbReference>
<comment type="caution">
    <text evidence="6">The sequence shown here is derived from an EMBL/GenBank/DDBJ whole genome shotgun (WGS) entry which is preliminary data.</text>
</comment>
<dbReference type="SUPFAM" id="SSF52172">
    <property type="entry name" value="CheY-like"/>
    <property type="match status" value="1"/>
</dbReference>
<dbReference type="Pfam" id="PF07730">
    <property type="entry name" value="HisKA_3"/>
    <property type="match status" value="1"/>
</dbReference>
<dbReference type="NCBIfam" id="TIGR00229">
    <property type="entry name" value="sensory_box"/>
    <property type="match status" value="1"/>
</dbReference>
<keyword evidence="2" id="KW-0418">Kinase</keyword>
<dbReference type="InterPro" id="IPR013767">
    <property type="entry name" value="PAS_fold"/>
</dbReference>
<name>A0ABS9KBZ0_9BACT</name>
<dbReference type="InterPro" id="IPR011712">
    <property type="entry name" value="Sig_transdc_His_kin_sub3_dim/P"/>
</dbReference>
<sequence length="474" mass="53678">MNTLVTGFNKEVRNLLVNALSQRHHDVFVSEPTHEALKKINENSISLIIISDYSDEAIQFCKLIRAREYGRKYTIFAVITQDQTDFLDKLIDADIDQYIIESLFDEQRLDVRLAFAEKMARNKEGQFLIEQKLRESEARARSILRTTVDAIITIDNRGSVRTFNKAAEDLFQYKSSEVIGENVKMLMPQPYRREHDDYIDNYHRTGDRKIIGIGREVTGKRKDGSTFPMYLAVSEVNVNNHRLYTGIIRDISEQRRLEQEVLRVSEHERHRIGQDLHDGLGQMLTGITLINKNIAASLRDEDHPLAVEVDEITDLLKEADEYARGLSRNLVPVELDSSGLVAALQRLATNAERLFNIECELKNTLNIQFDDPTSLTHLFRIVQEATSNAVKHGNSSKVQVDMQANDTQLTVKIEDNGTGFGPDWDQNKGLGVRIMKFRSRLIGANLEISDSSLGGAAIIVTLLSVGSSYKILSS</sequence>
<dbReference type="CDD" id="cd16917">
    <property type="entry name" value="HATPase_UhpB-NarQ-NarX-like"/>
    <property type="match status" value="1"/>
</dbReference>
<evidence type="ECO:0000256" key="1">
    <source>
        <dbReference type="ARBA" id="ARBA00022679"/>
    </source>
</evidence>
<dbReference type="InterPro" id="IPR003594">
    <property type="entry name" value="HATPase_dom"/>
</dbReference>
<dbReference type="CDD" id="cd00130">
    <property type="entry name" value="PAS"/>
    <property type="match status" value="1"/>
</dbReference>
<organism evidence="6 7">
    <name type="scientific">Rhodohalobacter sulfatireducens</name>
    <dbReference type="NCBI Taxonomy" id="2911366"/>
    <lineage>
        <taxon>Bacteria</taxon>
        <taxon>Pseudomonadati</taxon>
        <taxon>Balneolota</taxon>
        <taxon>Balneolia</taxon>
        <taxon>Balneolales</taxon>
        <taxon>Balneolaceae</taxon>
        <taxon>Rhodohalobacter</taxon>
    </lineage>
</organism>
<dbReference type="SUPFAM" id="SSF55785">
    <property type="entry name" value="PYP-like sensor domain (PAS domain)"/>
    <property type="match status" value="1"/>
</dbReference>
<dbReference type="SUPFAM" id="SSF55874">
    <property type="entry name" value="ATPase domain of HSP90 chaperone/DNA topoisomerase II/histidine kinase"/>
    <property type="match status" value="1"/>
</dbReference>
<dbReference type="Gene3D" id="3.30.565.10">
    <property type="entry name" value="Histidine kinase-like ATPase, C-terminal domain"/>
    <property type="match status" value="1"/>
</dbReference>
<dbReference type="PROSITE" id="PS50113">
    <property type="entry name" value="PAC"/>
    <property type="match status" value="1"/>
</dbReference>
<dbReference type="EMBL" id="JAKLWS010000006">
    <property type="protein sequence ID" value="MCG2588352.1"/>
    <property type="molecule type" value="Genomic_DNA"/>
</dbReference>
<reference evidence="6" key="1">
    <citation type="submission" date="2022-01" db="EMBL/GenBank/DDBJ databases">
        <authorList>
            <person name="Wang Y."/>
        </authorList>
    </citation>
    <scope>NUCLEOTIDE SEQUENCE</scope>
    <source>
        <strain evidence="6">WB101</strain>
    </source>
</reference>
<protein>
    <submittedName>
        <fullName evidence="6">PAS domain S-box protein</fullName>
    </submittedName>
</protein>
<dbReference type="InterPro" id="IPR000700">
    <property type="entry name" value="PAS-assoc_C"/>
</dbReference>
<dbReference type="Proteomes" id="UP001165366">
    <property type="component" value="Unassembled WGS sequence"/>
</dbReference>
<dbReference type="Gene3D" id="3.40.50.2300">
    <property type="match status" value="1"/>
</dbReference>
<gene>
    <name evidence="6" type="ORF">L6773_07245</name>
</gene>
<dbReference type="PANTHER" id="PTHR24421">
    <property type="entry name" value="NITRATE/NITRITE SENSOR PROTEIN NARX-RELATED"/>
    <property type="match status" value="1"/>
</dbReference>
<evidence type="ECO:0000259" key="4">
    <source>
        <dbReference type="PROSITE" id="PS50112"/>
    </source>
</evidence>